<feature type="compositionally biased region" description="Low complexity" evidence="1">
    <location>
        <begin position="33"/>
        <end position="58"/>
    </location>
</feature>
<feature type="transmembrane region" description="Helical" evidence="2">
    <location>
        <begin position="201"/>
        <end position="221"/>
    </location>
</feature>
<organism evidence="4 6">
    <name type="scientific">Venturia inaequalis</name>
    <name type="common">Apple scab fungus</name>
    <dbReference type="NCBI Taxonomy" id="5025"/>
    <lineage>
        <taxon>Eukaryota</taxon>
        <taxon>Fungi</taxon>
        <taxon>Dikarya</taxon>
        <taxon>Ascomycota</taxon>
        <taxon>Pezizomycotina</taxon>
        <taxon>Dothideomycetes</taxon>
        <taxon>Pleosporomycetidae</taxon>
        <taxon>Venturiales</taxon>
        <taxon>Venturiaceae</taxon>
        <taxon>Venturia</taxon>
    </lineage>
</organism>
<feature type="transmembrane region" description="Helical" evidence="2">
    <location>
        <begin position="168"/>
        <end position="189"/>
    </location>
</feature>
<accession>A0A8H3VMT6</accession>
<evidence type="ECO:0000256" key="1">
    <source>
        <dbReference type="SAM" id="MobiDB-lite"/>
    </source>
</evidence>
<name>A0A8H3VMT6_VENIN</name>
<keyword evidence="2" id="KW-0812">Transmembrane</keyword>
<keyword evidence="2" id="KW-0472">Membrane</keyword>
<comment type="caution">
    <text evidence="4">The sequence shown here is derived from an EMBL/GenBank/DDBJ whole genome shotgun (WGS) entry which is preliminary data.</text>
</comment>
<evidence type="ECO:0000313" key="3">
    <source>
        <dbReference type="EMBL" id="KAE9966687.1"/>
    </source>
</evidence>
<dbReference type="Proteomes" id="UP000447873">
    <property type="component" value="Unassembled WGS sequence"/>
</dbReference>
<evidence type="ECO:0000313" key="4">
    <source>
        <dbReference type="EMBL" id="KAE9991715.1"/>
    </source>
</evidence>
<keyword evidence="6" id="KW-1185">Reference proteome</keyword>
<dbReference type="EMBL" id="WNWS01000500">
    <property type="protein sequence ID" value="KAE9966687.1"/>
    <property type="molecule type" value="Genomic_DNA"/>
</dbReference>
<dbReference type="AlphaFoldDB" id="A0A8H3VMT6"/>
<gene>
    <name evidence="4" type="ORF">EG327_011076</name>
    <name evidence="3" type="ORF">EG328_008762</name>
</gene>
<protein>
    <recommendedName>
        <fullName evidence="7">Transmembrane protein</fullName>
    </recommendedName>
</protein>
<feature type="region of interest" description="Disordered" evidence="1">
    <location>
        <begin position="30"/>
        <end position="69"/>
    </location>
</feature>
<dbReference type="Proteomes" id="UP000490939">
    <property type="component" value="Unassembled WGS sequence"/>
</dbReference>
<sequence length="250" mass="27418">MSRTLHHYKEPETPTRRYFVERPAALHLSPINTSSSFHSNSTTATSSSTASAKHAWSSTDRKGFSNQHSPSALFITKGENKSHPKLSDIRRPSHPIFSPPLLSARSSVFLAALQQSIFSAIDVYLQRRITNSPTPTLHHHTTASRHSDFTIASSKDKRKHLLSHTRKVGTAVCLALVITTITITAFLGSKTYSNQPRDGQHLIMVGSTTTIALIALTMLAAKRSVMEILEMAAVAFTICQCLQNDLSSPS</sequence>
<evidence type="ECO:0000256" key="2">
    <source>
        <dbReference type="SAM" id="Phobius"/>
    </source>
</evidence>
<evidence type="ECO:0008006" key="7">
    <source>
        <dbReference type="Google" id="ProtNLM"/>
    </source>
</evidence>
<dbReference type="EMBL" id="WNWR01000084">
    <property type="protein sequence ID" value="KAE9991715.1"/>
    <property type="molecule type" value="Genomic_DNA"/>
</dbReference>
<reference evidence="4 6" key="1">
    <citation type="submission" date="2019-07" db="EMBL/GenBank/DDBJ databases">
        <title>Venturia inaequalis Genome Resource.</title>
        <authorList>
            <person name="Lichtner F.J."/>
        </authorList>
    </citation>
    <scope>NUCLEOTIDE SEQUENCE [LARGE SCALE GENOMIC DNA]</scope>
    <source>
        <strain evidence="3 5">120213</strain>
        <strain evidence="4 6">DMI_063113</strain>
    </source>
</reference>
<evidence type="ECO:0000313" key="5">
    <source>
        <dbReference type="Proteomes" id="UP000447873"/>
    </source>
</evidence>
<keyword evidence="2" id="KW-1133">Transmembrane helix</keyword>
<evidence type="ECO:0000313" key="6">
    <source>
        <dbReference type="Proteomes" id="UP000490939"/>
    </source>
</evidence>
<proteinExistence type="predicted"/>